<keyword evidence="3" id="KW-1185">Reference proteome</keyword>
<name>A0AAU9SNJ8_THLAR</name>
<accession>A0AAU9SNJ8</accession>
<evidence type="ECO:0000259" key="1">
    <source>
        <dbReference type="Pfam" id="PF03478"/>
    </source>
</evidence>
<organism evidence="2 3">
    <name type="scientific">Thlaspi arvense</name>
    <name type="common">Field penny-cress</name>
    <dbReference type="NCBI Taxonomy" id="13288"/>
    <lineage>
        <taxon>Eukaryota</taxon>
        <taxon>Viridiplantae</taxon>
        <taxon>Streptophyta</taxon>
        <taxon>Embryophyta</taxon>
        <taxon>Tracheophyta</taxon>
        <taxon>Spermatophyta</taxon>
        <taxon>Magnoliopsida</taxon>
        <taxon>eudicotyledons</taxon>
        <taxon>Gunneridae</taxon>
        <taxon>Pentapetalae</taxon>
        <taxon>rosids</taxon>
        <taxon>malvids</taxon>
        <taxon>Brassicales</taxon>
        <taxon>Brassicaceae</taxon>
        <taxon>Thlaspideae</taxon>
        <taxon>Thlaspi</taxon>
    </lineage>
</organism>
<dbReference type="Proteomes" id="UP000836841">
    <property type="component" value="Chromosome 6"/>
</dbReference>
<dbReference type="AlphaFoldDB" id="A0AAU9SNJ8"/>
<dbReference type="Pfam" id="PF03478">
    <property type="entry name" value="Beta-prop_KIB1-4"/>
    <property type="match status" value="1"/>
</dbReference>
<protein>
    <recommendedName>
        <fullName evidence="1">KIB1-4 beta-propeller domain-containing protein</fullName>
    </recommendedName>
</protein>
<gene>
    <name evidence="2" type="ORF">TAV2_LOCUS21686</name>
</gene>
<reference evidence="2 3" key="1">
    <citation type="submission" date="2022-03" db="EMBL/GenBank/DDBJ databases">
        <authorList>
            <person name="Nunn A."/>
            <person name="Chopra R."/>
            <person name="Nunn A."/>
            <person name="Contreras Garrido A."/>
        </authorList>
    </citation>
    <scope>NUCLEOTIDE SEQUENCE [LARGE SCALE GENOMIC DNA]</scope>
</reference>
<evidence type="ECO:0000313" key="2">
    <source>
        <dbReference type="EMBL" id="CAH2070151.1"/>
    </source>
</evidence>
<sequence>MGMIGTSNGWLATLKKDEVCLREYPAPRLQGRDPKSISLPPLESLSLCQTQMVTNIAMSSPFPEEEDCVVAVNFLGPQLSFCRSAAGSNSEWINIRIENPCFFSSRVMFSEKDELFRIPGSGGHLVGSWDLSCKHKHPEWYKKTVSKTIIIDYRRMETEALMVLKLEEEEGNAVYTRDIGDLVISLTRSESFCVPANPRSDMRPNRVKIIAVDETDLAAQNWNC</sequence>
<evidence type="ECO:0000313" key="3">
    <source>
        <dbReference type="Proteomes" id="UP000836841"/>
    </source>
</evidence>
<dbReference type="EMBL" id="OU466862">
    <property type="protein sequence ID" value="CAH2070151.1"/>
    <property type="molecule type" value="Genomic_DNA"/>
</dbReference>
<feature type="domain" description="KIB1-4 beta-propeller" evidence="1">
    <location>
        <begin position="3"/>
        <end position="207"/>
    </location>
</feature>
<dbReference type="InterPro" id="IPR005174">
    <property type="entry name" value="KIB1-4_b-propeller"/>
</dbReference>
<proteinExistence type="predicted"/>
<dbReference type="PANTHER" id="PTHR31681:SF34">
    <property type="entry name" value="DUF295 DOMAIN-CONTAINING PROTEIN"/>
    <property type="match status" value="1"/>
</dbReference>
<dbReference type="PANTHER" id="PTHR31681">
    <property type="entry name" value="C2H2-LIKE ZINC FINGER PROTEIN"/>
    <property type="match status" value="1"/>
</dbReference>